<organism evidence="3 4">
    <name type="scientific">Ligilactobacillus acidipiscis DSM 15836</name>
    <dbReference type="NCBI Taxonomy" id="1423716"/>
    <lineage>
        <taxon>Bacteria</taxon>
        <taxon>Bacillati</taxon>
        <taxon>Bacillota</taxon>
        <taxon>Bacilli</taxon>
        <taxon>Lactobacillales</taxon>
        <taxon>Lactobacillaceae</taxon>
        <taxon>Ligilactobacillus</taxon>
    </lineage>
</organism>
<feature type="domain" description="Csm6 CARF" evidence="2">
    <location>
        <begin position="84"/>
        <end position="149"/>
    </location>
</feature>
<protein>
    <recommendedName>
        <fullName evidence="5">CRISPR-associated protein Csm6</fullName>
    </recommendedName>
</protein>
<evidence type="ECO:0000313" key="4">
    <source>
        <dbReference type="Proteomes" id="UP000051217"/>
    </source>
</evidence>
<dbReference type="EMBL" id="AZFI01000068">
    <property type="protein sequence ID" value="KRM27538.1"/>
    <property type="molecule type" value="Genomic_DNA"/>
</dbReference>
<evidence type="ECO:0000259" key="1">
    <source>
        <dbReference type="Pfam" id="PF09659"/>
    </source>
</evidence>
<dbReference type="InterPro" id="IPR013489">
    <property type="entry name" value="CRISPR-assoc_prot_Csm6"/>
</dbReference>
<comment type="caution">
    <text evidence="3">The sequence shown here is derived from an EMBL/GenBank/DDBJ whole genome shotgun (WGS) entry which is preliminary data.</text>
</comment>
<sequence length="419" mass="48389">MGNINVTTLFSCVGFSDPFRNGYDGPLLNIVRSKKPDKIILVFSEGTIGNQEKISAAINGIEDSYKPSIIVDPEETPDKDTPYFDKMFKILYDKIMKYFLEEENITLNLSSGTPAMESALFSINRILGLNVSAYQVKTPVNDSNENIEFNLSDGNDGESPESTVQNTSDRILSDKGEKFEQTLIKENVKQFIQEYDYLSAYELIKNDPVLSTKEELSNKLEQFVVALKYQRVFPAVKVKKYDKEKTILLNSFLIFLLQVKRGMTSEVVIRGRNLTEFICEMYLNKNYQGLIKYDEHQLPQLNECEFTEIREQLYNNRFSTFSFLSFPVYQGIFKALGESEIGKALDQLSIFNIRNQIAHNFNELSEKKVNLLLKYYSTDNSYEIVNRLLSLIKFVFNLSKEWLIFFETENKNIISLLEK</sequence>
<evidence type="ECO:0000259" key="2">
    <source>
        <dbReference type="Pfam" id="PF22208"/>
    </source>
</evidence>
<evidence type="ECO:0008006" key="5">
    <source>
        <dbReference type="Google" id="ProtNLM"/>
    </source>
</evidence>
<dbReference type="InterPro" id="IPR053955">
    <property type="entry name" value="Csm6_CARF"/>
</dbReference>
<dbReference type="NCBIfam" id="TIGR02672">
    <property type="entry name" value="cas_csm6"/>
    <property type="match status" value="1"/>
</dbReference>
<dbReference type="Pfam" id="PF09659">
    <property type="entry name" value="Cas_Csm6_HEPN"/>
    <property type="match status" value="1"/>
</dbReference>
<dbReference type="Proteomes" id="UP000051217">
    <property type="component" value="Unassembled WGS sequence"/>
</dbReference>
<feature type="domain" description="Csm6 HEPN" evidence="1">
    <location>
        <begin position="253"/>
        <end position="414"/>
    </location>
</feature>
<name>A0ABR5PJP3_9LACO</name>
<dbReference type="InterPro" id="IPR053941">
    <property type="entry name" value="Csm6_HEPN"/>
</dbReference>
<proteinExistence type="predicted"/>
<gene>
    <name evidence="3" type="ORF">FC65_GL001943</name>
</gene>
<reference evidence="3 4" key="1">
    <citation type="journal article" date="2015" name="Genome Announc.">
        <title>Expanding the biotechnology potential of lactobacilli through comparative genomics of 213 strains and associated genera.</title>
        <authorList>
            <person name="Sun Z."/>
            <person name="Harris H.M."/>
            <person name="McCann A."/>
            <person name="Guo C."/>
            <person name="Argimon S."/>
            <person name="Zhang W."/>
            <person name="Yang X."/>
            <person name="Jeffery I.B."/>
            <person name="Cooney J.C."/>
            <person name="Kagawa T.F."/>
            <person name="Liu W."/>
            <person name="Song Y."/>
            <person name="Salvetti E."/>
            <person name="Wrobel A."/>
            <person name="Rasinkangas P."/>
            <person name="Parkhill J."/>
            <person name="Rea M.C."/>
            <person name="O'Sullivan O."/>
            <person name="Ritari J."/>
            <person name="Douillard F.P."/>
            <person name="Paul Ross R."/>
            <person name="Yang R."/>
            <person name="Briner A.E."/>
            <person name="Felis G.E."/>
            <person name="de Vos W.M."/>
            <person name="Barrangou R."/>
            <person name="Klaenhammer T.R."/>
            <person name="Caufield P.W."/>
            <person name="Cui Y."/>
            <person name="Zhang H."/>
            <person name="O'Toole P.W."/>
        </authorList>
    </citation>
    <scope>NUCLEOTIDE SEQUENCE [LARGE SCALE GENOMIC DNA]</scope>
    <source>
        <strain evidence="3 4">DSM 15836</strain>
    </source>
</reference>
<dbReference type="Pfam" id="PF22208">
    <property type="entry name" value="Cas_Csm6_CARF"/>
    <property type="match status" value="1"/>
</dbReference>
<keyword evidence="4" id="KW-1185">Reference proteome</keyword>
<accession>A0ABR5PJP3</accession>
<evidence type="ECO:0000313" key="3">
    <source>
        <dbReference type="EMBL" id="KRM27538.1"/>
    </source>
</evidence>